<dbReference type="AlphaFoldDB" id="A0A3S2W9C8"/>
<comment type="caution">
    <text evidence="2">The sequence shown here is derived from an EMBL/GenBank/DDBJ whole genome shotgun (WGS) entry which is preliminary data.</text>
</comment>
<proteinExistence type="predicted"/>
<evidence type="ECO:0000313" key="3">
    <source>
        <dbReference type="Proteomes" id="UP000283128"/>
    </source>
</evidence>
<feature type="domain" description="TniQ" evidence="1">
    <location>
        <begin position="15"/>
        <end position="141"/>
    </location>
</feature>
<accession>A0A3S2W9C8</accession>
<keyword evidence="3" id="KW-1185">Reference proteome</keyword>
<sequence>MEPWEAPVRLLPLPLPPVHGEVFGWYLHRLAAANHVTSGQLAKTLTPFKNALIGKRTDTLWRWTPMVLPRLALLTGLPHETLRMLLPAVSRIEARTGGEVIRYRRRLYVACSHCMHRRGITEPVLAHRPADLQLCRRHGIWLDGNRQYRVGHLPELVTAQHRHRRIARRFPDTLEAATKEAQHMVRSWLLNKKQPHLLSRWNDRLAQLPPREAIYENIIRRRVDEREFIATYPEFVTMLGMVADPAWRARRAPRQWGNLSQHRRTIDAVYAEAEHRLNVPSLRENRHSHTFYNDALFRWTDSLGRSLMLVTTPDDHDALREESHQN</sequence>
<dbReference type="EMBL" id="RZYA01000025">
    <property type="protein sequence ID" value="RVU17010.1"/>
    <property type="molecule type" value="Genomic_DNA"/>
</dbReference>
<name>A0A3S2W9C8_9ACTN</name>
<dbReference type="OrthoDB" id="4966783at2"/>
<evidence type="ECO:0000259" key="1">
    <source>
        <dbReference type="Pfam" id="PF06527"/>
    </source>
</evidence>
<dbReference type="InterPro" id="IPR009492">
    <property type="entry name" value="TniQ"/>
</dbReference>
<protein>
    <recommendedName>
        <fullName evidence="1">TniQ domain-containing protein</fullName>
    </recommendedName>
</protein>
<evidence type="ECO:0000313" key="2">
    <source>
        <dbReference type="EMBL" id="RVU17010.1"/>
    </source>
</evidence>
<reference evidence="2 3" key="1">
    <citation type="submission" date="2019-01" db="EMBL/GenBank/DDBJ databases">
        <title>Genome sequences of Streptomyces and Rhizobium isolates collected from root and soil.</title>
        <authorList>
            <person name="Chhettri S."/>
            <person name="Sevigny J.L."/>
            <person name="Sen A."/>
            <person name="Ennis N."/>
            <person name="Tisa L."/>
        </authorList>
    </citation>
    <scope>NUCLEOTIDE SEQUENCE [LARGE SCALE GENOMIC DNA]</scope>
    <source>
        <strain evidence="2 3">San01</strain>
    </source>
</reference>
<gene>
    <name evidence="2" type="ORF">EOT10_35235</name>
</gene>
<dbReference type="RefSeq" id="WP_127832455.1">
    <property type="nucleotide sequence ID" value="NZ_RZYA01000025.1"/>
</dbReference>
<organism evidence="2 3">
    <name type="scientific">Streptomyces antnestii</name>
    <dbReference type="NCBI Taxonomy" id="2494256"/>
    <lineage>
        <taxon>Bacteria</taxon>
        <taxon>Bacillati</taxon>
        <taxon>Actinomycetota</taxon>
        <taxon>Actinomycetes</taxon>
        <taxon>Kitasatosporales</taxon>
        <taxon>Streptomycetaceae</taxon>
        <taxon>Streptomyces</taxon>
    </lineage>
</organism>
<dbReference type="Proteomes" id="UP000283128">
    <property type="component" value="Unassembled WGS sequence"/>
</dbReference>
<dbReference type="Pfam" id="PF06527">
    <property type="entry name" value="TniQ"/>
    <property type="match status" value="1"/>
</dbReference>